<organism evidence="9 10">
    <name type="scientific">Mucilaginibacter pineti</name>
    <dbReference type="NCBI Taxonomy" id="1391627"/>
    <lineage>
        <taxon>Bacteria</taxon>
        <taxon>Pseudomonadati</taxon>
        <taxon>Bacteroidota</taxon>
        <taxon>Sphingobacteriia</taxon>
        <taxon>Sphingobacteriales</taxon>
        <taxon>Sphingobacteriaceae</taxon>
        <taxon>Mucilaginibacter</taxon>
    </lineage>
</organism>
<gene>
    <name evidence="9" type="ORF">SAMN05216464_103176</name>
</gene>
<proteinExistence type="inferred from homology"/>
<evidence type="ECO:0000256" key="3">
    <source>
        <dbReference type="ARBA" id="ARBA00022763"/>
    </source>
</evidence>
<dbReference type="RefSeq" id="WP_091147959.1">
    <property type="nucleotide sequence ID" value="NZ_FNAI01000003.1"/>
</dbReference>
<protein>
    <recommendedName>
        <fullName evidence="8">Abasic site processing protein</fullName>
        <ecNumber evidence="8">3.4.-.-</ecNumber>
    </recommendedName>
</protein>
<reference evidence="9 10" key="1">
    <citation type="submission" date="2016-10" db="EMBL/GenBank/DDBJ databases">
        <authorList>
            <person name="de Groot N.N."/>
        </authorList>
    </citation>
    <scope>NUCLEOTIDE SEQUENCE [LARGE SCALE GENOMIC DNA]</scope>
    <source>
        <strain evidence="9 10">47C3B</strain>
    </source>
</reference>
<comment type="similarity">
    <text evidence="1 8">Belongs to the SOS response-associated peptidase family.</text>
</comment>
<keyword evidence="7" id="KW-0456">Lyase</keyword>
<evidence type="ECO:0000256" key="7">
    <source>
        <dbReference type="ARBA" id="ARBA00023239"/>
    </source>
</evidence>
<evidence type="ECO:0000256" key="4">
    <source>
        <dbReference type="ARBA" id="ARBA00022801"/>
    </source>
</evidence>
<dbReference type="STRING" id="1391627.SAMN05216464_103176"/>
<dbReference type="EMBL" id="FNAI01000003">
    <property type="protein sequence ID" value="SDD96341.1"/>
    <property type="molecule type" value="Genomic_DNA"/>
</dbReference>
<dbReference type="OrthoDB" id="9782620at2"/>
<dbReference type="GO" id="GO:0008233">
    <property type="term" value="F:peptidase activity"/>
    <property type="evidence" value="ECO:0007669"/>
    <property type="project" value="UniProtKB-KW"/>
</dbReference>
<keyword evidence="5" id="KW-0190">Covalent protein-DNA linkage</keyword>
<evidence type="ECO:0000313" key="10">
    <source>
        <dbReference type="Proteomes" id="UP000199072"/>
    </source>
</evidence>
<dbReference type="EC" id="3.4.-.-" evidence="8"/>
<evidence type="ECO:0000313" key="9">
    <source>
        <dbReference type="EMBL" id="SDD96341.1"/>
    </source>
</evidence>
<dbReference type="InterPro" id="IPR003738">
    <property type="entry name" value="SRAP"/>
</dbReference>
<dbReference type="Gene3D" id="3.90.1680.10">
    <property type="entry name" value="SOS response associated peptidase-like"/>
    <property type="match status" value="1"/>
</dbReference>
<keyword evidence="4 8" id="KW-0378">Hydrolase</keyword>
<accession>A0A1G6Z1C7</accession>
<dbReference type="GO" id="GO:0003697">
    <property type="term" value="F:single-stranded DNA binding"/>
    <property type="evidence" value="ECO:0007669"/>
    <property type="project" value="InterPro"/>
</dbReference>
<evidence type="ECO:0000256" key="1">
    <source>
        <dbReference type="ARBA" id="ARBA00008136"/>
    </source>
</evidence>
<dbReference type="GO" id="GO:0006508">
    <property type="term" value="P:proteolysis"/>
    <property type="evidence" value="ECO:0007669"/>
    <property type="project" value="UniProtKB-KW"/>
</dbReference>
<keyword evidence="2 8" id="KW-0645">Protease</keyword>
<keyword evidence="10" id="KW-1185">Reference proteome</keyword>
<dbReference type="PANTHER" id="PTHR13604:SF0">
    <property type="entry name" value="ABASIC SITE PROCESSING PROTEIN HMCES"/>
    <property type="match status" value="1"/>
</dbReference>
<keyword evidence="3" id="KW-0227">DNA damage</keyword>
<dbReference type="AlphaFoldDB" id="A0A1G6Z1C7"/>
<dbReference type="SUPFAM" id="SSF143081">
    <property type="entry name" value="BB1717-like"/>
    <property type="match status" value="1"/>
</dbReference>
<evidence type="ECO:0000256" key="5">
    <source>
        <dbReference type="ARBA" id="ARBA00023124"/>
    </source>
</evidence>
<name>A0A1G6Z1C7_9SPHI</name>
<dbReference type="PANTHER" id="PTHR13604">
    <property type="entry name" value="DC12-RELATED"/>
    <property type="match status" value="1"/>
</dbReference>
<evidence type="ECO:0000256" key="6">
    <source>
        <dbReference type="ARBA" id="ARBA00023125"/>
    </source>
</evidence>
<dbReference type="Pfam" id="PF02586">
    <property type="entry name" value="SRAP"/>
    <property type="match status" value="1"/>
</dbReference>
<dbReference type="GO" id="GO:0106300">
    <property type="term" value="P:protein-DNA covalent cross-linking repair"/>
    <property type="evidence" value="ECO:0007669"/>
    <property type="project" value="InterPro"/>
</dbReference>
<dbReference type="Proteomes" id="UP000199072">
    <property type="component" value="Unassembled WGS sequence"/>
</dbReference>
<dbReference type="GO" id="GO:0016829">
    <property type="term" value="F:lyase activity"/>
    <property type="evidence" value="ECO:0007669"/>
    <property type="project" value="UniProtKB-KW"/>
</dbReference>
<dbReference type="InterPro" id="IPR036590">
    <property type="entry name" value="SRAP-like"/>
</dbReference>
<keyword evidence="6" id="KW-0238">DNA-binding</keyword>
<evidence type="ECO:0000256" key="2">
    <source>
        <dbReference type="ARBA" id="ARBA00022670"/>
    </source>
</evidence>
<evidence type="ECO:0000256" key="8">
    <source>
        <dbReference type="RuleBase" id="RU364100"/>
    </source>
</evidence>
<sequence length="199" mass="22791">MCGRVLIGETKDIVISGREGRPFTPKANKSGNPGSVLPVVTDAMPDKVQQFRWGLLTPDENKIHSKYKHARIELLHTVGMWRQLTGRKHCVIRIQAFFEYNRTQEKTYRIERADGKPFYIAGLWDIWLDIDTNVLLPTFAMITMPPNRDMATIHDRMPAILERGDIKTWLNQGLTGTERVAFLQSNPCLSETLKITVEK</sequence>